<name>A0A6L6LCE0_9FIRM</name>
<organism evidence="2 3">
    <name type="scientific">Roseburia intestinalis</name>
    <dbReference type="NCBI Taxonomy" id="166486"/>
    <lineage>
        <taxon>Bacteria</taxon>
        <taxon>Bacillati</taxon>
        <taxon>Bacillota</taxon>
        <taxon>Clostridia</taxon>
        <taxon>Lachnospirales</taxon>
        <taxon>Lachnospiraceae</taxon>
        <taxon>Roseburia</taxon>
    </lineage>
</organism>
<reference evidence="2 3" key="1">
    <citation type="journal article" date="2019" name="Nat. Med.">
        <title>A library of human gut bacterial isolates paired with longitudinal multiomics data enables mechanistic microbiome research.</title>
        <authorList>
            <person name="Poyet M."/>
            <person name="Groussin M."/>
            <person name="Gibbons S.M."/>
            <person name="Avila-Pacheco J."/>
            <person name="Jiang X."/>
            <person name="Kearney S.M."/>
            <person name="Perrotta A.R."/>
            <person name="Berdy B."/>
            <person name="Zhao S."/>
            <person name="Lieberman T.D."/>
            <person name="Swanson P.K."/>
            <person name="Smith M."/>
            <person name="Roesemann S."/>
            <person name="Alexander J.E."/>
            <person name="Rich S.A."/>
            <person name="Livny J."/>
            <person name="Vlamakis H."/>
            <person name="Clish C."/>
            <person name="Bullock K."/>
            <person name="Deik A."/>
            <person name="Scott J."/>
            <person name="Pierce K.A."/>
            <person name="Xavier R.J."/>
            <person name="Alm E.J."/>
        </authorList>
    </citation>
    <scope>NUCLEOTIDE SEQUENCE [LARGE SCALE GENOMIC DNA]</scope>
    <source>
        <strain evidence="2 3">BIOML-A1</strain>
    </source>
</reference>
<evidence type="ECO:0000313" key="2">
    <source>
        <dbReference type="EMBL" id="MTR87042.1"/>
    </source>
</evidence>
<dbReference type="EMBL" id="WNAJ01000036">
    <property type="protein sequence ID" value="MTR87042.1"/>
    <property type="molecule type" value="Genomic_DNA"/>
</dbReference>
<protein>
    <recommendedName>
        <fullName evidence="1">IstB-like ATP-binding domain-containing protein</fullName>
    </recommendedName>
</protein>
<dbReference type="AlphaFoldDB" id="A0A6L6LCE0"/>
<dbReference type="SUPFAM" id="SSF52540">
    <property type="entry name" value="P-loop containing nucleoside triphosphate hydrolases"/>
    <property type="match status" value="1"/>
</dbReference>
<dbReference type="Pfam" id="PF01695">
    <property type="entry name" value="IstB_IS21"/>
    <property type="match status" value="1"/>
</dbReference>
<dbReference type="InterPro" id="IPR027417">
    <property type="entry name" value="P-loop_NTPase"/>
</dbReference>
<dbReference type="GO" id="GO:0005524">
    <property type="term" value="F:ATP binding"/>
    <property type="evidence" value="ECO:0007669"/>
    <property type="project" value="InterPro"/>
</dbReference>
<dbReference type="InterPro" id="IPR002611">
    <property type="entry name" value="IstB_ATP-bd"/>
</dbReference>
<proteinExistence type="predicted"/>
<comment type="caution">
    <text evidence="2">The sequence shown here is derived from an EMBL/GenBank/DDBJ whole genome shotgun (WGS) entry which is preliminary data.</text>
</comment>
<accession>A0A6L6LCE0</accession>
<evidence type="ECO:0000259" key="1">
    <source>
        <dbReference type="Pfam" id="PF01695"/>
    </source>
</evidence>
<gene>
    <name evidence="2" type="ORF">GMD50_18820</name>
</gene>
<sequence length="78" mass="8829">MLKQMSRIPLKNPKTFDNYDFSRINGKNVDTLKELSTLSSLYAHKNIAFIGPQGVGKTHLVMASGRICCDNEYNAYFL</sequence>
<dbReference type="Proteomes" id="UP000478483">
    <property type="component" value="Unassembled WGS sequence"/>
</dbReference>
<dbReference type="Gene3D" id="3.40.50.300">
    <property type="entry name" value="P-loop containing nucleotide triphosphate hydrolases"/>
    <property type="match status" value="1"/>
</dbReference>
<evidence type="ECO:0000313" key="3">
    <source>
        <dbReference type="Proteomes" id="UP000478483"/>
    </source>
</evidence>
<feature type="domain" description="IstB-like ATP-binding" evidence="1">
    <location>
        <begin position="4"/>
        <end position="77"/>
    </location>
</feature>